<dbReference type="GO" id="GO:0003677">
    <property type="term" value="F:DNA binding"/>
    <property type="evidence" value="ECO:0007669"/>
    <property type="project" value="InterPro"/>
</dbReference>
<dbReference type="GO" id="GO:0006355">
    <property type="term" value="P:regulation of DNA-templated transcription"/>
    <property type="evidence" value="ECO:0007669"/>
    <property type="project" value="InterPro"/>
</dbReference>
<comment type="caution">
    <text evidence="2">The sequence shown here is derived from an EMBL/GenBank/DDBJ whole genome shotgun (WGS) entry which is preliminary data.</text>
</comment>
<dbReference type="GO" id="GO:0008270">
    <property type="term" value="F:zinc ion binding"/>
    <property type="evidence" value="ECO:0007669"/>
    <property type="project" value="InterPro"/>
</dbReference>
<proteinExistence type="inferred from homology"/>
<protein>
    <submittedName>
        <fullName evidence="2">Transcriptional regulator</fullName>
    </submittedName>
</protein>
<evidence type="ECO:0000313" key="3">
    <source>
        <dbReference type="Proteomes" id="UP001223420"/>
    </source>
</evidence>
<reference evidence="2" key="1">
    <citation type="submission" date="2023-07" db="EMBL/GenBank/DDBJ databases">
        <title>Genomic Encyclopedia of Type Strains, Phase IV (KMG-IV): sequencing the most valuable type-strain genomes for metagenomic binning, comparative biology and taxonomic classification.</title>
        <authorList>
            <person name="Goeker M."/>
        </authorList>
    </citation>
    <scope>NUCLEOTIDE SEQUENCE</scope>
    <source>
        <strain evidence="2">DSM 19569</strain>
    </source>
</reference>
<dbReference type="Gene3D" id="1.10.10.1550">
    <property type="entry name" value="ROS/MUCR transcriptional regulator protein"/>
    <property type="match status" value="1"/>
</dbReference>
<dbReference type="AlphaFoldDB" id="A0AAJ1TWB9"/>
<sequence>MSELRPLFGNVYAALKRVAESHPVTVSEPAVPVEASVTPDHIVCLEDGRKFKSLKRHLRAMYNMSPEQYRAKWNLPADYPMVAPNYAKTRSELAKAIGLGRTDALRDAA</sequence>
<organism evidence="2 3">
    <name type="scientific">Methylobacterium brachiatum</name>
    <dbReference type="NCBI Taxonomy" id="269660"/>
    <lineage>
        <taxon>Bacteria</taxon>
        <taxon>Pseudomonadati</taxon>
        <taxon>Pseudomonadota</taxon>
        <taxon>Alphaproteobacteria</taxon>
        <taxon>Hyphomicrobiales</taxon>
        <taxon>Methylobacteriaceae</taxon>
        <taxon>Methylobacterium</taxon>
    </lineage>
</organism>
<accession>A0AAJ1TWB9</accession>
<dbReference type="InterPro" id="IPR041920">
    <property type="entry name" value="ROS/MUCR_sf"/>
</dbReference>
<dbReference type="InterPro" id="IPR008807">
    <property type="entry name" value="ROS_MUCR"/>
</dbReference>
<comment type="similarity">
    <text evidence="1">Belongs to the ros/MucR family.</text>
</comment>
<evidence type="ECO:0000256" key="1">
    <source>
        <dbReference type="ARBA" id="ARBA00007031"/>
    </source>
</evidence>
<gene>
    <name evidence="2" type="ORF">QO001_002667</name>
</gene>
<dbReference type="Proteomes" id="UP001223420">
    <property type="component" value="Unassembled WGS sequence"/>
</dbReference>
<name>A0AAJ1TWB9_9HYPH</name>
<dbReference type="EMBL" id="JAUSWL010000004">
    <property type="protein sequence ID" value="MDQ0543738.1"/>
    <property type="molecule type" value="Genomic_DNA"/>
</dbReference>
<evidence type="ECO:0000313" key="2">
    <source>
        <dbReference type="EMBL" id="MDQ0543738.1"/>
    </source>
</evidence>
<dbReference type="Pfam" id="PF05443">
    <property type="entry name" value="ROS_MUCR"/>
    <property type="match status" value="1"/>
</dbReference>